<protein>
    <submittedName>
        <fullName evidence="7">Polysaccharide biosynthesis protein</fullName>
    </submittedName>
</protein>
<dbReference type="CDD" id="cd13128">
    <property type="entry name" value="MATE_Wzx_like"/>
    <property type="match status" value="1"/>
</dbReference>
<dbReference type="Pfam" id="PF01943">
    <property type="entry name" value="Polysacc_synt"/>
    <property type="match status" value="1"/>
</dbReference>
<comment type="caution">
    <text evidence="7">The sequence shown here is derived from an EMBL/GenBank/DDBJ whole genome shotgun (WGS) entry which is preliminary data.</text>
</comment>
<dbReference type="InterPro" id="IPR050833">
    <property type="entry name" value="Poly_Biosynth_Transport"/>
</dbReference>
<dbReference type="PANTHER" id="PTHR30250">
    <property type="entry name" value="PST FAMILY PREDICTED COLANIC ACID TRANSPORTER"/>
    <property type="match status" value="1"/>
</dbReference>
<feature type="transmembrane region" description="Helical" evidence="6">
    <location>
        <begin position="588"/>
        <end position="607"/>
    </location>
</feature>
<dbReference type="InterPro" id="IPR002797">
    <property type="entry name" value="Polysacc_synth"/>
</dbReference>
<evidence type="ECO:0000313" key="7">
    <source>
        <dbReference type="EMBL" id="KKP59372.1"/>
    </source>
</evidence>
<feature type="transmembrane region" description="Helical" evidence="6">
    <location>
        <begin position="613"/>
        <end position="639"/>
    </location>
</feature>
<proteinExistence type="predicted"/>
<evidence type="ECO:0000256" key="5">
    <source>
        <dbReference type="ARBA" id="ARBA00023136"/>
    </source>
</evidence>
<sequence length="649" mass="74890">MKSQNSKVGFIFILYKTSTQEVERLKNEVKNLTLKYYQIYFIDNSDNHQGYAAGVNSGLRKAIKDGCELFVVANPDISLKILNAPQLLQAANHFDIYGLAMKQQGKTYYGGVIDKLRMSGGLIDKKPQSRFVQTDFVSGSLIFIKKKVIDKICFFDENYFMYYEEVDYCYRARKVGFEIGIDSKLSYEHFEISQDNQIKEFYLFKNRLKFLFKYGTFKQKVYEFMRIPKTVFEEIKKRPFYLNFFSLNISSIVNKILHFILFLILISYFRPEEYGVYTLAWTQIGLLLPLLDFGTTSYGLIHINNSVEKKVKELFSLRFYLSLTTFTLTIILAILFHYPSTILIPIILISFVIFANMLSGTYLILTSIKQKSYLASIVSMIFQICLVTSLIAGVLITKKLITVFVVTFILYNIYSLINFFLVKREVGSLSLKIDLKQWTIIIKKSFIFLLISLLAGFYSKADVLILNFIKGKQAVGIYSAGYRFLDALMFVVTAYNVSSMPLFSKLAKEKKKNIFINKIKKDVFLVFLIGILIALSLYFLGPVILPILYKSTYLQSIQVLKIIIFALPLILLTSVFLNSIYALNKAKIVIYVFLFQLILNISLNLFFIPRFSFFASAYITLLGEAINTLLTFVVLRSVLKRTDLKRRVP</sequence>
<feature type="transmembrane region" description="Helical" evidence="6">
    <location>
        <begin position="281"/>
        <end position="303"/>
    </location>
</feature>
<gene>
    <name evidence="7" type="ORF">UR54_C0028G0008</name>
</gene>
<keyword evidence="2" id="KW-1003">Cell membrane</keyword>
<evidence type="ECO:0000256" key="2">
    <source>
        <dbReference type="ARBA" id="ARBA00022475"/>
    </source>
</evidence>
<dbReference type="STRING" id="1618477.UR54_C0028G0008"/>
<dbReference type="InterPro" id="IPR029044">
    <property type="entry name" value="Nucleotide-diphossugar_trans"/>
</dbReference>
<dbReference type="Proteomes" id="UP000034688">
    <property type="component" value="Unassembled WGS sequence"/>
</dbReference>
<organism evidence="7 8">
    <name type="scientific">Candidatus Roizmanbacteria bacterium GW2011_GWA2_34_18</name>
    <dbReference type="NCBI Taxonomy" id="1618477"/>
    <lineage>
        <taxon>Bacteria</taxon>
        <taxon>Candidatus Roizmaniibacteriota</taxon>
    </lineage>
</organism>
<keyword evidence="3 6" id="KW-0812">Transmembrane</keyword>
<feature type="transmembrane region" description="Helical" evidence="6">
    <location>
        <begin position="481"/>
        <end position="503"/>
    </location>
</feature>
<feature type="transmembrane region" description="Helical" evidence="6">
    <location>
        <begin position="523"/>
        <end position="547"/>
    </location>
</feature>
<keyword evidence="4 6" id="KW-1133">Transmembrane helix</keyword>
<evidence type="ECO:0000256" key="1">
    <source>
        <dbReference type="ARBA" id="ARBA00004651"/>
    </source>
</evidence>
<feature type="transmembrane region" description="Helical" evidence="6">
    <location>
        <begin position="342"/>
        <end position="365"/>
    </location>
</feature>
<dbReference type="EMBL" id="LBPP01000028">
    <property type="protein sequence ID" value="KKP59372.1"/>
    <property type="molecule type" value="Genomic_DNA"/>
</dbReference>
<reference evidence="7 8" key="1">
    <citation type="journal article" date="2015" name="Nature">
        <title>rRNA introns, odd ribosomes, and small enigmatic genomes across a large radiation of phyla.</title>
        <authorList>
            <person name="Brown C.T."/>
            <person name="Hug L.A."/>
            <person name="Thomas B.C."/>
            <person name="Sharon I."/>
            <person name="Castelle C.J."/>
            <person name="Singh A."/>
            <person name="Wilkins M.J."/>
            <person name="Williams K.H."/>
            <person name="Banfield J.F."/>
        </authorList>
    </citation>
    <scope>NUCLEOTIDE SEQUENCE [LARGE SCALE GENOMIC DNA]</scope>
</reference>
<dbReference type="GO" id="GO:0005886">
    <property type="term" value="C:plasma membrane"/>
    <property type="evidence" value="ECO:0007669"/>
    <property type="project" value="UniProtKB-SubCell"/>
</dbReference>
<feature type="transmembrane region" description="Helical" evidence="6">
    <location>
        <begin position="245"/>
        <end position="269"/>
    </location>
</feature>
<evidence type="ECO:0000256" key="4">
    <source>
        <dbReference type="ARBA" id="ARBA00022989"/>
    </source>
</evidence>
<feature type="transmembrane region" description="Helical" evidence="6">
    <location>
        <begin position="559"/>
        <end position="581"/>
    </location>
</feature>
<accession>A0A0G0DW55</accession>
<evidence type="ECO:0000256" key="6">
    <source>
        <dbReference type="SAM" id="Phobius"/>
    </source>
</evidence>
<evidence type="ECO:0000313" key="8">
    <source>
        <dbReference type="Proteomes" id="UP000034688"/>
    </source>
</evidence>
<evidence type="ECO:0000256" key="3">
    <source>
        <dbReference type="ARBA" id="ARBA00022692"/>
    </source>
</evidence>
<keyword evidence="5 6" id="KW-0472">Membrane</keyword>
<dbReference type="SUPFAM" id="SSF53448">
    <property type="entry name" value="Nucleotide-diphospho-sugar transferases"/>
    <property type="match status" value="1"/>
</dbReference>
<dbReference type="PANTHER" id="PTHR30250:SF11">
    <property type="entry name" value="O-ANTIGEN TRANSPORTER-RELATED"/>
    <property type="match status" value="1"/>
</dbReference>
<feature type="transmembrane region" description="Helical" evidence="6">
    <location>
        <begin position="315"/>
        <end position="336"/>
    </location>
</feature>
<comment type="subcellular location">
    <subcellularLocation>
        <location evidence="1">Cell membrane</location>
        <topology evidence="1">Multi-pass membrane protein</topology>
    </subcellularLocation>
</comment>
<name>A0A0G0DW55_9BACT</name>
<feature type="transmembrane region" description="Helical" evidence="6">
    <location>
        <begin position="401"/>
        <end position="422"/>
    </location>
</feature>
<dbReference type="AlphaFoldDB" id="A0A0G0DW55"/>
<dbReference type="Gene3D" id="3.90.550.10">
    <property type="entry name" value="Spore Coat Polysaccharide Biosynthesis Protein SpsA, Chain A"/>
    <property type="match status" value="1"/>
</dbReference>
<feature type="transmembrane region" description="Helical" evidence="6">
    <location>
        <begin position="446"/>
        <end position="469"/>
    </location>
</feature>
<feature type="transmembrane region" description="Helical" evidence="6">
    <location>
        <begin position="372"/>
        <end position="395"/>
    </location>
</feature>